<proteinExistence type="predicted"/>
<dbReference type="EMBL" id="CACVAY010000036">
    <property type="protein sequence ID" value="CAA6808382.1"/>
    <property type="molecule type" value="Genomic_DNA"/>
</dbReference>
<dbReference type="InterPro" id="IPR006073">
    <property type="entry name" value="GTP-bd"/>
</dbReference>
<organism evidence="2">
    <name type="scientific">uncultured Thiotrichaceae bacterium</name>
    <dbReference type="NCBI Taxonomy" id="298394"/>
    <lineage>
        <taxon>Bacteria</taxon>
        <taxon>Pseudomonadati</taxon>
        <taxon>Pseudomonadota</taxon>
        <taxon>Gammaproteobacteria</taxon>
        <taxon>Thiotrichales</taxon>
        <taxon>Thiotrichaceae</taxon>
        <taxon>environmental samples</taxon>
    </lineage>
</organism>
<dbReference type="Gene3D" id="3.40.50.300">
    <property type="entry name" value="P-loop containing nucleotide triphosphate hydrolases"/>
    <property type="match status" value="1"/>
</dbReference>
<accession>A0A6S6SQB6</accession>
<dbReference type="GO" id="GO:0005525">
    <property type="term" value="F:GTP binding"/>
    <property type="evidence" value="ECO:0007669"/>
    <property type="project" value="InterPro"/>
</dbReference>
<protein>
    <submittedName>
        <fullName evidence="2">GTPase Era</fullName>
    </submittedName>
</protein>
<dbReference type="Pfam" id="PF01926">
    <property type="entry name" value="MMR_HSR1"/>
    <property type="match status" value="1"/>
</dbReference>
<evidence type="ECO:0000313" key="2">
    <source>
        <dbReference type="EMBL" id="CAA6808382.1"/>
    </source>
</evidence>
<dbReference type="InterPro" id="IPR027417">
    <property type="entry name" value="P-loop_NTPase"/>
</dbReference>
<gene>
    <name evidence="2" type="ORF">HELGO_WM12759</name>
</gene>
<sequence>MYKTYRILDVYNKMNSMEISPLDIMVTGVTGAGKSTTLNTLFEKDIATVGKGVEPETMELSSYSLNDSLRFWDTPGLGDGISKDKQHSKKIISLLYKSYSSKDIKYGFIDIVLVIIEGSNRDMGTTYKLLNEVIVPNFQKSRILVAINQADVAMKGRNWNSKKKEPEEKLLKFLDDKALSIQKRVREATGVNIIKPIYYSAEYGYNLHKLLDFIIDNIPNKKRNLKVAIPA</sequence>
<reference evidence="2" key="1">
    <citation type="submission" date="2020-01" db="EMBL/GenBank/DDBJ databases">
        <authorList>
            <person name="Meier V. D."/>
            <person name="Meier V D."/>
        </authorList>
    </citation>
    <scope>NUCLEOTIDE SEQUENCE</scope>
    <source>
        <strain evidence="2">HLG_WM_MAG_07</strain>
    </source>
</reference>
<dbReference type="CDD" id="cd00882">
    <property type="entry name" value="Ras_like_GTPase"/>
    <property type="match status" value="1"/>
</dbReference>
<feature type="domain" description="G" evidence="1">
    <location>
        <begin position="24"/>
        <end position="147"/>
    </location>
</feature>
<dbReference type="AlphaFoldDB" id="A0A6S6SQB6"/>
<name>A0A6S6SQB6_9GAMM</name>
<dbReference type="SUPFAM" id="SSF52540">
    <property type="entry name" value="P-loop containing nucleoside triphosphate hydrolases"/>
    <property type="match status" value="1"/>
</dbReference>
<evidence type="ECO:0000259" key="1">
    <source>
        <dbReference type="Pfam" id="PF01926"/>
    </source>
</evidence>